<comment type="caution">
    <text evidence="1">The sequence shown here is derived from an EMBL/GenBank/DDBJ whole genome shotgun (WGS) entry which is preliminary data.</text>
</comment>
<accession>A0A3N4Z0N0</accession>
<evidence type="ECO:0000313" key="2">
    <source>
        <dbReference type="Proteomes" id="UP000280501"/>
    </source>
</evidence>
<evidence type="ECO:0000313" key="1">
    <source>
        <dbReference type="EMBL" id="RPF19638.1"/>
    </source>
</evidence>
<protein>
    <submittedName>
        <fullName evidence="1">Uncharacterized protein</fullName>
    </submittedName>
</protein>
<reference evidence="1 2" key="1">
    <citation type="submission" date="2018-11" db="EMBL/GenBank/DDBJ databases">
        <title>Sequencing the genomes of 1000 actinobacteria strains.</title>
        <authorList>
            <person name="Klenk H.-P."/>
        </authorList>
    </citation>
    <scope>NUCLEOTIDE SEQUENCE [LARGE SCALE GENOMIC DNA]</scope>
    <source>
        <strain evidence="1 2">DSM 15700</strain>
    </source>
</reference>
<organism evidence="1 2">
    <name type="scientific">Myceligenerans xiligouense</name>
    <dbReference type="NCBI Taxonomy" id="253184"/>
    <lineage>
        <taxon>Bacteria</taxon>
        <taxon>Bacillati</taxon>
        <taxon>Actinomycetota</taxon>
        <taxon>Actinomycetes</taxon>
        <taxon>Micrococcales</taxon>
        <taxon>Promicromonosporaceae</taxon>
        <taxon>Myceligenerans</taxon>
    </lineage>
</organism>
<name>A0A3N4Z0N0_9MICO</name>
<dbReference type="AlphaFoldDB" id="A0A3N4Z0N0"/>
<proteinExistence type="predicted"/>
<dbReference type="Proteomes" id="UP000280501">
    <property type="component" value="Unassembled WGS sequence"/>
</dbReference>
<sequence>MLLRVVLVLLAGIAAMILVNPSQTDFRDAPGEFPGGMHTIGELVPFGR</sequence>
<gene>
    <name evidence="1" type="ORF">EDD34_0196</name>
</gene>
<dbReference type="EMBL" id="RKQZ01000001">
    <property type="protein sequence ID" value="RPF19638.1"/>
    <property type="molecule type" value="Genomic_DNA"/>
</dbReference>
<keyword evidence="2" id="KW-1185">Reference proteome</keyword>